<dbReference type="InterPro" id="IPR045010">
    <property type="entry name" value="MDR_fam"/>
</dbReference>
<dbReference type="PANTHER" id="PTHR43205:SF7">
    <property type="entry name" value="PROSTAGLANDIN REDUCTASE 1"/>
    <property type="match status" value="1"/>
</dbReference>
<dbReference type="PANTHER" id="PTHR43205">
    <property type="entry name" value="PROSTAGLANDIN REDUCTASE"/>
    <property type="match status" value="1"/>
</dbReference>
<sequence length="337" mass="35853">MPVTAREIRLKSRPSGLPDAANFELVTRPLETPAAGQILVRNLWMSVDPYMRGRMIDRKSYIPPFQIGAALEGSAVGVVVQSGDAGFKEGDMVSHFAGWRDHALVAAAGATRIDDRKIPAQAYLGPLGIPGLTAYVGLMRIAELKAGETVFVSAAAGAVGSVAAQIAKIRGARVIGSVGSEEKAGWLRDAIGVDAVINYKTSGDLTKALAEAAPEGIDVYFDNVGGDHLDAALASAKGFARFVLCGMIAQYNAETPPPGPRNIFLAVSRSLKLQGFIIGSHFDLMPDFLGEMSQWIAADRVKWRETVVEGLENAPDAFLGLFRGENFGKMLVRLGAK</sequence>
<protein>
    <submittedName>
        <fullName evidence="3">NADP-dependent oxidoreductase</fullName>
    </submittedName>
</protein>
<gene>
    <name evidence="3" type="ORF">E8M01_03280</name>
</gene>
<dbReference type="Pfam" id="PF00107">
    <property type="entry name" value="ADH_zinc_N"/>
    <property type="match status" value="1"/>
</dbReference>
<dbReference type="SUPFAM" id="SSF50129">
    <property type="entry name" value="GroES-like"/>
    <property type="match status" value="2"/>
</dbReference>
<dbReference type="InterPro" id="IPR011032">
    <property type="entry name" value="GroES-like_sf"/>
</dbReference>
<evidence type="ECO:0000313" key="3">
    <source>
        <dbReference type="EMBL" id="QCI63342.1"/>
    </source>
</evidence>
<dbReference type="AlphaFoldDB" id="A0A4D7B539"/>
<dbReference type="CDD" id="cd05288">
    <property type="entry name" value="PGDH"/>
    <property type="match status" value="1"/>
</dbReference>
<dbReference type="InterPro" id="IPR036291">
    <property type="entry name" value="NAD(P)-bd_dom_sf"/>
</dbReference>
<dbReference type="InterPro" id="IPR020843">
    <property type="entry name" value="ER"/>
</dbReference>
<dbReference type="SUPFAM" id="SSF51735">
    <property type="entry name" value="NAD(P)-binding Rossmann-fold domains"/>
    <property type="match status" value="1"/>
</dbReference>
<dbReference type="Proteomes" id="UP000298781">
    <property type="component" value="Chromosome"/>
</dbReference>
<organism evidence="3 4">
    <name type="scientific">Phreatobacter stygius</name>
    <dbReference type="NCBI Taxonomy" id="1940610"/>
    <lineage>
        <taxon>Bacteria</taxon>
        <taxon>Pseudomonadati</taxon>
        <taxon>Pseudomonadota</taxon>
        <taxon>Alphaproteobacteria</taxon>
        <taxon>Hyphomicrobiales</taxon>
        <taxon>Phreatobacteraceae</taxon>
        <taxon>Phreatobacter</taxon>
    </lineage>
</organism>
<dbReference type="FunFam" id="3.40.50.720:FF:000121">
    <property type="entry name" value="Prostaglandin reductase 2"/>
    <property type="match status" value="1"/>
</dbReference>
<dbReference type="Gene3D" id="3.40.50.720">
    <property type="entry name" value="NAD(P)-binding Rossmann-like Domain"/>
    <property type="match status" value="1"/>
</dbReference>
<dbReference type="EMBL" id="CP039690">
    <property type="protein sequence ID" value="QCI63342.1"/>
    <property type="molecule type" value="Genomic_DNA"/>
</dbReference>
<evidence type="ECO:0000256" key="1">
    <source>
        <dbReference type="ARBA" id="ARBA00023002"/>
    </source>
</evidence>
<accession>A0A4D7B539</accession>
<name>A0A4D7B539_9HYPH</name>
<evidence type="ECO:0000259" key="2">
    <source>
        <dbReference type="SMART" id="SM00829"/>
    </source>
</evidence>
<feature type="domain" description="Enoyl reductase (ER)" evidence="2">
    <location>
        <begin position="16"/>
        <end position="332"/>
    </location>
</feature>
<evidence type="ECO:0000313" key="4">
    <source>
        <dbReference type="Proteomes" id="UP000298781"/>
    </source>
</evidence>
<dbReference type="Gene3D" id="3.90.180.10">
    <property type="entry name" value="Medium-chain alcohol dehydrogenases, catalytic domain"/>
    <property type="match status" value="1"/>
</dbReference>
<dbReference type="Pfam" id="PF16884">
    <property type="entry name" value="ADH_N_2"/>
    <property type="match status" value="1"/>
</dbReference>
<dbReference type="OrthoDB" id="9805663at2"/>
<keyword evidence="4" id="KW-1185">Reference proteome</keyword>
<reference evidence="3 4" key="1">
    <citation type="submission" date="2019-04" db="EMBL/GenBank/DDBJ databases">
        <title>Phreatobacter aquaticus sp. nov.</title>
        <authorList>
            <person name="Choi A."/>
        </authorList>
    </citation>
    <scope>NUCLEOTIDE SEQUENCE [LARGE SCALE GENOMIC DNA]</scope>
    <source>
        <strain evidence="3 4">KCTC 52518</strain>
    </source>
</reference>
<dbReference type="InterPro" id="IPR041694">
    <property type="entry name" value="ADH_N_2"/>
</dbReference>
<dbReference type="KEGG" id="pstg:E8M01_03280"/>
<dbReference type="RefSeq" id="WP_136958801.1">
    <property type="nucleotide sequence ID" value="NZ_CP039690.1"/>
</dbReference>
<dbReference type="InterPro" id="IPR013149">
    <property type="entry name" value="ADH-like_C"/>
</dbReference>
<dbReference type="SMART" id="SM00829">
    <property type="entry name" value="PKS_ER"/>
    <property type="match status" value="1"/>
</dbReference>
<dbReference type="GO" id="GO:0016628">
    <property type="term" value="F:oxidoreductase activity, acting on the CH-CH group of donors, NAD or NADP as acceptor"/>
    <property type="evidence" value="ECO:0007669"/>
    <property type="project" value="InterPro"/>
</dbReference>
<proteinExistence type="predicted"/>
<keyword evidence="1" id="KW-0560">Oxidoreductase</keyword>